<evidence type="ECO:0000313" key="9">
    <source>
        <dbReference type="EMBL" id="BDP43001.1"/>
    </source>
</evidence>
<keyword evidence="4" id="KW-0812">Transmembrane</keyword>
<evidence type="ECO:0000256" key="4">
    <source>
        <dbReference type="ARBA" id="ARBA00022692"/>
    </source>
</evidence>
<dbReference type="Gene3D" id="3.30.240.20">
    <property type="entry name" value="bsu07140 like domains"/>
    <property type="match status" value="1"/>
</dbReference>
<protein>
    <recommendedName>
        <fullName evidence="8">YetF C-terminal domain-containing protein</fullName>
    </recommendedName>
</protein>
<evidence type="ECO:0000256" key="1">
    <source>
        <dbReference type="ARBA" id="ARBA00004651"/>
    </source>
</evidence>
<dbReference type="PANTHER" id="PTHR34582">
    <property type="entry name" value="UPF0702 TRANSMEMBRANE PROTEIN YCAP"/>
    <property type="match status" value="1"/>
</dbReference>
<evidence type="ECO:0000256" key="6">
    <source>
        <dbReference type="ARBA" id="ARBA00023136"/>
    </source>
</evidence>
<keyword evidence="6" id="KW-0472">Membrane</keyword>
<evidence type="ECO:0000259" key="8">
    <source>
        <dbReference type="Pfam" id="PF04239"/>
    </source>
</evidence>
<reference evidence="9" key="1">
    <citation type="submission" date="2022-07" db="EMBL/GenBank/DDBJ databases">
        <title>Complete Genome Sequence of the Radioresistant Bacterium Deinococcus aetherius ST0316, Isolated from the Air Dust collected in Lower Stratosphere above Japan.</title>
        <authorList>
            <person name="Satoh K."/>
            <person name="Hagiwara K."/>
            <person name="Katsumata K."/>
            <person name="Kubo A."/>
            <person name="Yokobori S."/>
            <person name="Yamagishi A."/>
            <person name="Oono Y."/>
            <person name="Narumi I."/>
        </authorList>
    </citation>
    <scope>NUCLEOTIDE SEQUENCE</scope>
    <source>
        <strain evidence="9">ST0316</strain>
    </source>
</reference>
<accession>A0ABM8AGY6</accession>
<feature type="compositionally biased region" description="Basic residues" evidence="7">
    <location>
        <begin position="147"/>
        <end position="156"/>
    </location>
</feature>
<dbReference type="Proteomes" id="UP001064971">
    <property type="component" value="Chromosome"/>
</dbReference>
<keyword evidence="10" id="KW-1185">Reference proteome</keyword>
<comment type="subcellular location">
    <subcellularLocation>
        <location evidence="1">Cell membrane</location>
        <topology evidence="1">Multi-pass membrane protein</topology>
    </subcellularLocation>
</comment>
<feature type="domain" description="YetF C-terminal" evidence="8">
    <location>
        <begin position="26"/>
        <end position="90"/>
    </location>
</feature>
<evidence type="ECO:0000256" key="3">
    <source>
        <dbReference type="ARBA" id="ARBA00022475"/>
    </source>
</evidence>
<evidence type="ECO:0000313" key="10">
    <source>
        <dbReference type="Proteomes" id="UP001064971"/>
    </source>
</evidence>
<dbReference type="RefSeq" id="WP_264775672.1">
    <property type="nucleotide sequence ID" value="NZ_AP026560.1"/>
</dbReference>
<gene>
    <name evidence="9" type="ORF">DAETH_29700</name>
</gene>
<proteinExistence type="inferred from homology"/>
<evidence type="ECO:0000256" key="7">
    <source>
        <dbReference type="SAM" id="MobiDB-lite"/>
    </source>
</evidence>
<dbReference type="PANTHER" id="PTHR34582:SF6">
    <property type="entry name" value="UPF0702 TRANSMEMBRANE PROTEIN YCAP"/>
    <property type="match status" value="1"/>
</dbReference>
<keyword evidence="5" id="KW-1133">Transmembrane helix</keyword>
<dbReference type="InterPro" id="IPR007353">
    <property type="entry name" value="DUF421"/>
</dbReference>
<evidence type="ECO:0000256" key="2">
    <source>
        <dbReference type="ARBA" id="ARBA00006448"/>
    </source>
</evidence>
<name>A0ABM8AGY6_9DEIO</name>
<keyword evidence="3" id="KW-1003">Cell membrane</keyword>
<feature type="region of interest" description="Disordered" evidence="7">
    <location>
        <begin position="147"/>
        <end position="211"/>
    </location>
</feature>
<dbReference type="EMBL" id="AP026560">
    <property type="protein sequence ID" value="BDP43001.1"/>
    <property type="molecule type" value="Genomic_DNA"/>
</dbReference>
<sequence length="211" mass="23013">MPLLHAMLVLALVVGFQRLLAYLVIRSERVETFVEGTPVELVRDGVIGLEALGCEDLFERLRAQGVRQLGEVHRAYFEQDGDLSLFVRAQGAPAGLPVVPPWDLEPPRHLPASENHVGEVACTNCGTLLTPVGPLPPLWVRHLDARHHRPARRRGRSGPGRWGERPRPPRNGFRLSLRPGSRAAPTAAPARCVRQEICPAPARSTAPSGGA</sequence>
<comment type="similarity">
    <text evidence="2">Belongs to the UPF0702 family.</text>
</comment>
<dbReference type="Pfam" id="PF04239">
    <property type="entry name" value="DUF421"/>
    <property type="match status" value="1"/>
</dbReference>
<organism evidence="9 10">
    <name type="scientific">Deinococcus aetherius</name>
    <dbReference type="NCBI Taxonomy" id="200252"/>
    <lineage>
        <taxon>Bacteria</taxon>
        <taxon>Thermotogati</taxon>
        <taxon>Deinococcota</taxon>
        <taxon>Deinococci</taxon>
        <taxon>Deinococcales</taxon>
        <taxon>Deinococcaceae</taxon>
        <taxon>Deinococcus</taxon>
    </lineage>
</organism>
<evidence type="ECO:0000256" key="5">
    <source>
        <dbReference type="ARBA" id="ARBA00022989"/>
    </source>
</evidence>
<dbReference type="InterPro" id="IPR023090">
    <property type="entry name" value="UPF0702_alpha/beta_dom_sf"/>
</dbReference>